<comment type="subunit">
    <text evidence="11">Component of the MCM2-7 complex.</text>
</comment>
<protein>
    <recommendedName>
        <fullName evidence="11">DNA replication licensing factor MCM4</fullName>
        <ecNumber evidence="11">3.6.4.12</ecNumber>
    </recommendedName>
</protein>
<evidence type="ECO:0000256" key="10">
    <source>
        <dbReference type="RuleBase" id="RU004070"/>
    </source>
</evidence>
<dbReference type="InterPro" id="IPR027925">
    <property type="entry name" value="MCM_N"/>
</dbReference>
<keyword evidence="5 11" id="KW-0378">Hydrolase</keyword>
<dbReference type="GO" id="GO:1902975">
    <property type="term" value="P:mitotic DNA replication initiation"/>
    <property type="evidence" value="ECO:0007669"/>
    <property type="project" value="TreeGrafter"/>
</dbReference>
<name>A0A078B3G6_STYLE</name>
<dbReference type="PRINTS" id="PR01657">
    <property type="entry name" value="MCMFAMILY"/>
</dbReference>
<dbReference type="FunFam" id="3.40.50.300:FF:000217">
    <property type="entry name" value="DNA helicase"/>
    <property type="match status" value="1"/>
</dbReference>
<dbReference type="Proteomes" id="UP000039865">
    <property type="component" value="Unassembled WGS sequence"/>
</dbReference>
<keyword evidence="15" id="KW-1185">Reference proteome</keyword>
<keyword evidence="12" id="KW-0175">Coiled coil</keyword>
<dbReference type="PROSITE" id="PS00847">
    <property type="entry name" value="MCM_1"/>
    <property type="match status" value="1"/>
</dbReference>
<dbReference type="Gene3D" id="1.10.10.10">
    <property type="entry name" value="Winged helix-like DNA-binding domain superfamily/Winged helix DNA-binding domain"/>
    <property type="match status" value="1"/>
</dbReference>
<dbReference type="EC" id="3.6.4.12" evidence="11"/>
<gene>
    <name evidence="14" type="primary">Contig8534.g9115</name>
    <name evidence="14" type="ORF">STYLEM_17163</name>
</gene>
<dbReference type="Gene3D" id="2.40.50.140">
    <property type="entry name" value="Nucleic acid-binding proteins"/>
    <property type="match status" value="1"/>
</dbReference>
<organism evidence="14 15">
    <name type="scientific">Stylonychia lemnae</name>
    <name type="common">Ciliate</name>
    <dbReference type="NCBI Taxonomy" id="5949"/>
    <lineage>
        <taxon>Eukaryota</taxon>
        <taxon>Sar</taxon>
        <taxon>Alveolata</taxon>
        <taxon>Ciliophora</taxon>
        <taxon>Intramacronucleata</taxon>
        <taxon>Spirotrichea</taxon>
        <taxon>Stichotrichia</taxon>
        <taxon>Sporadotrichida</taxon>
        <taxon>Oxytrichidae</taxon>
        <taxon>Stylonychinae</taxon>
        <taxon>Stylonychia</taxon>
    </lineage>
</organism>
<feature type="coiled-coil region" evidence="12">
    <location>
        <begin position="818"/>
        <end position="847"/>
    </location>
</feature>
<accession>A0A078B3G6</accession>
<dbReference type="Gene3D" id="2.20.28.10">
    <property type="match status" value="1"/>
</dbReference>
<dbReference type="Pfam" id="PF17855">
    <property type="entry name" value="MCM_lid"/>
    <property type="match status" value="1"/>
</dbReference>
<dbReference type="InterPro" id="IPR041562">
    <property type="entry name" value="MCM_lid"/>
</dbReference>
<dbReference type="GO" id="GO:0017116">
    <property type="term" value="F:single-stranded DNA helicase activity"/>
    <property type="evidence" value="ECO:0007669"/>
    <property type="project" value="TreeGrafter"/>
</dbReference>
<evidence type="ECO:0000256" key="3">
    <source>
        <dbReference type="ARBA" id="ARBA00022705"/>
    </source>
</evidence>
<keyword evidence="6 11" id="KW-0347">Helicase</keyword>
<dbReference type="InterPro" id="IPR036388">
    <property type="entry name" value="WH-like_DNA-bd_sf"/>
</dbReference>
<comment type="similarity">
    <text evidence="2 10">Belongs to the MCM family.</text>
</comment>
<dbReference type="Gene3D" id="3.30.1640.10">
    <property type="entry name" value="mini-chromosome maintenance (MCM) complex, chain A, domain 1"/>
    <property type="match status" value="1"/>
</dbReference>
<evidence type="ECO:0000256" key="6">
    <source>
        <dbReference type="ARBA" id="ARBA00022806"/>
    </source>
</evidence>
<dbReference type="Pfam" id="PF14551">
    <property type="entry name" value="MCM_N"/>
    <property type="match status" value="1"/>
</dbReference>
<dbReference type="SMART" id="SM00350">
    <property type="entry name" value="MCM"/>
    <property type="match status" value="1"/>
</dbReference>
<evidence type="ECO:0000256" key="12">
    <source>
        <dbReference type="SAM" id="Coils"/>
    </source>
</evidence>
<dbReference type="InterPro" id="IPR001208">
    <property type="entry name" value="MCM_dom"/>
</dbReference>
<feature type="domain" description="MCM C-terminal AAA(+) ATPase" evidence="13">
    <location>
        <begin position="419"/>
        <end position="627"/>
    </location>
</feature>
<evidence type="ECO:0000313" key="15">
    <source>
        <dbReference type="Proteomes" id="UP000039865"/>
    </source>
</evidence>
<dbReference type="InterPro" id="IPR012340">
    <property type="entry name" value="NA-bd_OB-fold"/>
</dbReference>
<keyword evidence="7 10" id="KW-0067">ATP-binding</keyword>
<comment type="subcellular location">
    <subcellularLocation>
        <location evidence="1">Nucleus</location>
    </subcellularLocation>
</comment>
<dbReference type="InterPro" id="IPR027417">
    <property type="entry name" value="P-loop_NTPase"/>
</dbReference>
<dbReference type="Pfam" id="PF17207">
    <property type="entry name" value="MCM_OB"/>
    <property type="match status" value="1"/>
</dbReference>
<evidence type="ECO:0000259" key="13">
    <source>
        <dbReference type="PROSITE" id="PS50051"/>
    </source>
</evidence>
<dbReference type="InterPro" id="IPR008047">
    <property type="entry name" value="MCM_4"/>
</dbReference>
<evidence type="ECO:0000256" key="2">
    <source>
        <dbReference type="ARBA" id="ARBA00008010"/>
    </source>
</evidence>
<dbReference type="InterPro" id="IPR033762">
    <property type="entry name" value="MCM_OB"/>
</dbReference>
<dbReference type="GO" id="GO:0005524">
    <property type="term" value="F:ATP binding"/>
    <property type="evidence" value="ECO:0007669"/>
    <property type="project" value="UniProtKB-UniRule"/>
</dbReference>
<evidence type="ECO:0000256" key="9">
    <source>
        <dbReference type="ARBA" id="ARBA00023242"/>
    </source>
</evidence>
<dbReference type="GO" id="GO:0006271">
    <property type="term" value="P:DNA strand elongation involved in DNA replication"/>
    <property type="evidence" value="ECO:0007669"/>
    <property type="project" value="TreeGrafter"/>
</dbReference>
<dbReference type="InParanoid" id="A0A078B3G6"/>
<dbReference type="GO" id="GO:0003697">
    <property type="term" value="F:single-stranded DNA binding"/>
    <property type="evidence" value="ECO:0007669"/>
    <property type="project" value="TreeGrafter"/>
</dbReference>
<dbReference type="Pfam" id="PF00493">
    <property type="entry name" value="MCM"/>
    <property type="match status" value="1"/>
</dbReference>
<dbReference type="FunFam" id="2.20.28.10:FF:000003">
    <property type="entry name" value="DNA helicase"/>
    <property type="match status" value="1"/>
</dbReference>
<dbReference type="PROSITE" id="PS50051">
    <property type="entry name" value="MCM_2"/>
    <property type="match status" value="1"/>
</dbReference>
<dbReference type="EMBL" id="CCKQ01016168">
    <property type="protein sequence ID" value="CDW88048.1"/>
    <property type="molecule type" value="Genomic_DNA"/>
</dbReference>
<dbReference type="Gene3D" id="3.40.50.300">
    <property type="entry name" value="P-loop containing nucleotide triphosphate hydrolases"/>
    <property type="match status" value="1"/>
</dbReference>
<keyword evidence="8 10" id="KW-0238">DNA-binding</keyword>
<sequence>MNQQQNSSSGSNAPRNVRFNEASNLQELSQSVLQSHHQMSEYNRRRGHIGGGINKLQNSYTFNNLSSHRPDGLSSSNMIGMNAVEASSGTQVLYGTNINSNDVQSKLRNFITNFTHMEPDDERFDKKPFYQEQLEQILETEQYILDVNCDHIYEFDQGLYAQLENYPTDIIPIFDLVVTGMFKEIQMQNNEGAEENQGSDPIIQVRPFNLRVNNRMRDLDPSHIDKLISIKGIVIRNSDIIPEMKEASFRCYKCQYEHQEFIQRGKIFEPDTCERCKSRYTFQLIHNHCYFSDKQHVKMQETPESVPEGETPYTIHLCAYEDLVDYVKPGDRVEVIGIYKAMGVRVDSSKRTLKNVYRTYVDVINYVKADKKRLNIDTNQEMQIDEAAVQDLMLQDEHQEMFTDSQVQKFKEFSKDPQVIDKLVDAFAPSIWENQDVKKGILCQLFGGCSKEFSQSGRGRFRGEINILLCGDPSTAKSQLLQYVHKIAPRGIYTSGKGSSAVGLTVYITKDPETREIVLESGALVLSDRGICCIDEFDKMDDNTRVILHEAMEQQTVSVAKAGIICTLNARTAILAAANPVNSKYDPKLSVVENIKLPPTLLSRFDLIYLILDKQSDAHDRRLANHIVSLYSSHQKKGEENILNMSNNENPVLNTDLIKTNQGITREFFASYISYARRFISPKITDTVVPTLVSAYTNMRSLGNSKKTITATPRQLESTIRLAEAIAKMRLSEVIEVRDIEEAVRLIKTAMQQSATDPVTGEIDMDIIATGVSQSSSERVKQVIQIVKKIYEDHQDRIKLKKSGIPYALLFEYVQKKFNEQANQKKVQEKKLNEVEVRDALRQLEEENVISTYGNTKMPVIRFITE</sequence>
<evidence type="ECO:0000256" key="5">
    <source>
        <dbReference type="ARBA" id="ARBA00022801"/>
    </source>
</evidence>
<dbReference type="SUPFAM" id="SSF50249">
    <property type="entry name" value="Nucleic acid-binding proteins"/>
    <property type="match status" value="1"/>
</dbReference>
<dbReference type="SUPFAM" id="SSF52540">
    <property type="entry name" value="P-loop containing nucleoside triphosphate hydrolases"/>
    <property type="match status" value="1"/>
</dbReference>
<evidence type="ECO:0000256" key="11">
    <source>
        <dbReference type="RuleBase" id="RU368062"/>
    </source>
</evidence>
<dbReference type="GO" id="GO:0000727">
    <property type="term" value="P:double-strand break repair via break-induced replication"/>
    <property type="evidence" value="ECO:0007669"/>
    <property type="project" value="TreeGrafter"/>
</dbReference>
<proteinExistence type="inferred from homology"/>
<keyword evidence="3 11" id="KW-0235">DNA replication</keyword>
<reference evidence="14 15" key="1">
    <citation type="submission" date="2014-06" db="EMBL/GenBank/DDBJ databases">
        <authorList>
            <person name="Swart Estienne"/>
        </authorList>
    </citation>
    <scope>NUCLEOTIDE SEQUENCE [LARGE SCALE GENOMIC DNA]</scope>
    <source>
        <strain evidence="14 15">130c</strain>
    </source>
</reference>
<dbReference type="InterPro" id="IPR018525">
    <property type="entry name" value="MCM_CS"/>
</dbReference>
<comment type="function">
    <text evidence="11">Acts as component of the MCM2-7 complex (MCM complex) which is the replicative helicase essential for 'once per cell cycle' DNA replication initiation and elongation in eukaryotic cells. The active ATPase sites in the MCM2-7 ring are formed through the interaction surfaces of two neighboring subunits such that a critical structure of a conserved arginine finger motif is provided in trans relative to the ATP-binding site of the Walker A box of the adjacent subunit. The six ATPase active sites, however, are likely to contribute differentially to the complex helicase activity.</text>
</comment>
<dbReference type="GO" id="GO:0016887">
    <property type="term" value="F:ATP hydrolysis activity"/>
    <property type="evidence" value="ECO:0007669"/>
    <property type="project" value="RHEA"/>
</dbReference>
<keyword evidence="9 11" id="KW-0539">Nucleus</keyword>
<dbReference type="InterPro" id="IPR031327">
    <property type="entry name" value="MCM"/>
</dbReference>
<dbReference type="PRINTS" id="PR01660">
    <property type="entry name" value="MCMPROTEIN4"/>
</dbReference>
<keyword evidence="4 10" id="KW-0547">Nucleotide-binding</keyword>
<dbReference type="OMA" id="AFFKCNV"/>
<dbReference type="FunCoup" id="A0A078B3G6">
    <property type="interactions" value="510"/>
</dbReference>
<dbReference type="AlphaFoldDB" id="A0A078B3G6"/>
<dbReference type="OrthoDB" id="10251574at2759"/>
<evidence type="ECO:0000313" key="14">
    <source>
        <dbReference type="EMBL" id="CDW88048.1"/>
    </source>
</evidence>
<dbReference type="PANTHER" id="PTHR11630:SF66">
    <property type="entry name" value="DNA REPLICATION LICENSING FACTOR MCM4"/>
    <property type="match status" value="1"/>
</dbReference>
<evidence type="ECO:0000256" key="7">
    <source>
        <dbReference type="ARBA" id="ARBA00022840"/>
    </source>
</evidence>
<dbReference type="PANTHER" id="PTHR11630">
    <property type="entry name" value="DNA REPLICATION LICENSING FACTOR MCM FAMILY MEMBER"/>
    <property type="match status" value="1"/>
</dbReference>
<dbReference type="CDD" id="cd17755">
    <property type="entry name" value="MCM4"/>
    <property type="match status" value="1"/>
</dbReference>
<dbReference type="GO" id="GO:0042555">
    <property type="term" value="C:MCM complex"/>
    <property type="evidence" value="ECO:0007669"/>
    <property type="project" value="UniProtKB-UniRule"/>
</dbReference>
<evidence type="ECO:0000256" key="4">
    <source>
        <dbReference type="ARBA" id="ARBA00022741"/>
    </source>
</evidence>
<evidence type="ECO:0000256" key="8">
    <source>
        <dbReference type="ARBA" id="ARBA00023125"/>
    </source>
</evidence>
<comment type="catalytic activity">
    <reaction evidence="11">
        <text>ATP + H2O = ADP + phosphate + H(+)</text>
        <dbReference type="Rhea" id="RHEA:13065"/>
        <dbReference type="ChEBI" id="CHEBI:15377"/>
        <dbReference type="ChEBI" id="CHEBI:15378"/>
        <dbReference type="ChEBI" id="CHEBI:30616"/>
        <dbReference type="ChEBI" id="CHEBI:43474"/>
        <dbReference type="ChEBI" id="CHEBI:456216"/>
        <dbReference type="EC" id="3.6.4.12"/>
    </reaction>
</comment>
<dbReference type="GO" id="GO:0005634">
    <property type="term" value="C:nucleus"/>
    <property type="evidence" value="ECO:0007669"/>
    <property type="project" value="UniProtKB-SubCell"/>
</dbReference>
<evidence type="ECO:0000256" key="1">
    <source>
        <dbReference type="ARBA" id="ARBA00004123"/>
    </source>
</evidence>